<comment type="caution">
    <text evidence="2">The sequence shown here is derived from an EMBL/GenBank/DDBJ whole genome shotgun (WGS) entry which is preliminary data.</text>
</comment>
<keyword evidence="3" id="KW-1185">Reference proteome</keyword>
<accession>A0ABW8MXU1</accession>
<reference evidence="2 3" key="1">
    <citation type="submission" date="2024-10" db="EMBL/GenBank/DDBJ databases">
        <authorList>
            <person name="Deangelis K."/>
            <person name="Huntemann M."/>
            <person name="Clum A."/>
            <person name="Wang J."/>
            <person name="Palaniappan K."/>
            <person name="Ritter S."/>
            <person name="Chen I.-M."/>
            <person name="Stamatis D."/>
            <person name="Reddy T."/>
            <person name="O'Malley R."/>
            <person name="Daum C."/>
            <person name="Ng V."/>
            <person name="Ivanova N."/>
            <person name="Kyrpides N."/>
            <person name="Woyke T."/>
        </authorList>
    </citation>
    <scope>NUCLEOTIDE SEQUENCE [LARGE SCALE GENOMIC DNA]</scope>
    <source>
        <strain evidence="2 3">GAS97</strain>
    </source>
</reference>
<gene>
    <name evidence="2" type="ORF">ABH943_008604</name>
</gene>
<evidence type="ECO:0000313" key="2">
    <source>
        <dbReference type="EMBL" id="MFK4448560.1"/>
    </source>
</evidence>
<feature type="region of interest" description="Disordered" evidence="1">
    <location>
        <begin position="67"/>
        <end position="86"/>
    </location>
</feature>
<proteinExistence type="predicted"/>
<evidence type="ECO:0000256" key="1">
    <source>
        <dbReference type="SAM" id="MobiDB-lite"/>
    </source>
</evidence>
<dbReference type="Proteomes" id="UP001620514">
    <property type="component" value="Unassembled WGS sequence"/>
</dbReference>
<reference evidence="2 3" key="2">
    <citation type="submission" date="2024-11" db="EMBL/GenBank/DDBJ databases">
        <title>Using genomics to understand microbial adaptation to soil warming.</title>
        <authorList>
            <person name="Deangelis K.M. PhD."/>
        </authorList>
    </citation>
    <scope>NUCLEOTIDE SEQUENCE [LARGE SCALE GENOMIC DNA]</scope>
    <source>
        <strain evidence="2 3">GAS97</strain>
    </source>
</reference>
<protein>
    <submittedName>
        <fullName evidence="2">Uncharacterized protein</fullName>
    </submittedName>
</protein>
<evidence type="ECO:0000313" key="3">
    <source>
        <dbReference type="Proteomes" id="UP001620514"/>
    </source>
</evidence>
<organism evidence="2 3">
    <name type="scientific">Caballeronia udeis</name>
    <dbReference type="NCBI Taxonomy" id="1232866"/>
    <lineage>
        <taxon>Bacteria</taxon>
        <taxon>Pseudomonadati</taxon>
        <taxon>Pseudomonadota</taxon>
        <taxon>Betaproteobacteria</taxon>
        <taxon>Burkholderiales</taxon>
        <taxon>Burkholderiaceae</taxon>
        <taxon>Caballeronia</taxon>
    </lineage>
</organism>
<sequence>MNPRKIIDPHHPIWLQRMCRGGLQRGFLQRDGLQSFRRLRLRRFIPIASLTMLGLARNAGYAQQTIKTGPIAPPEGARGRLENPVV</sequence>
<dbReference type="RefSeq" id="WP_404614951.1">
    <property type="nucleotide sequence ID" value="NZ_JBIYDN010000054.1"/>
</dbReference>
<name>A0ABW8MXU1_9BURK</name>
<feature type="compositionally biased region" description="Basic and acidic residues" evidence="1">
    <location>
        <begin position="77"/>
        <end position="86"/>
    </location>
</feature>
<dbReference type="EMBL" id="JBIYDN010000054">
    <property type="protein sequence ID" value="MFK4448560.1"/>
    <property type="molecule type" value="Genomic_DNA"/>
</dbReference>